<dbReference type="SUPFAM" id="SSF47113">
    <property type="entry name" value="Histone-fold"/>
    <property type="match status" value="1"/>
</dbReference>
<evidence type="ECO:0000313" key="2">
    <source>
        <dbReference type="Proteomes" id="UP000002899"/>
    </source>
</evidence>
<dbReference type="Proteomes" id="UP000002899">
    <property type="component" value="Chromosome IV"/>
</dbReference>
<dbReference type="RefSeq" id="XP_012650186.1">
    <property type="nucleotide sequence ID" value="XM_012794732.1"/>
</dbReference>
<reference evidence="1 2" key="1">
    <citation type="journal article" date="2012" name="Nucleic Acids Res.">
        <title>Sequencing of the smallest Apicomplexan genome from the human pathogen Babesia microti.</title>
        <authorList>
            <person name="Cornillot E."/>
            <person name="Hadj-Kaddour K."/>
            <person name="Dassouli A."/>
            <person name="Noel B."/>
            <person name="Ranwez V."/>
            <person name="Vacherie B."/>
            <person name="Augagneur Y."/>
            <person name="Bres V."/>
            <person name="Duclos A."/>
            <person name="Randazzo S."/>
            <person name="Carcy B."/>
            <person name="Debierre-Grockiego F."/>
            <person name="Delbecq S."/>
            <person name="Moubri-Menage K."/>
            <person name="Shams-Eldin H."/>
            <person name="Usmani-Brown S."/>
            <person name="Bringaud F."/>
            <person name="Wincker P."/>
            <person name="Vivares C.P."/>
            <person name="Schwarz R.T."/>
            <person name="Schetters T.P."/>
            <person name="Krause P.J."/>
            <person name="Gorenflot A."/>
            <person name="Berry V."/>
            <person name="Barbe V."/>
            <person name="Ben Mamoun C."/>
        </authorList>
    </citation>
    <scope>NUCLEOTIDE SEQUENCE [LARGE SCALE GENOMIC DNA]</scope>
    <source>
        <strain evidence="1 2">RI</strain>
    </source>
</reference>
<name>I7J999_BABMR</name>
<dbReference type="KEGG" id="bmic:BmR1_04g07964"/>
<keyword evidence="2" id="KW-1185">Reference proteome</keyword>
<accession>I7J999</accession>
<dbReference type="InterPro" id="IPR009072">
    <property type="entry name" value="Histone-fold"/>
</dbReference>
<proteinExistence type="predicted"/>
<dbReference type="EMBL" id="LN871599">
    <property type="protein sequence ID" value="CCF75778.1"/>
    <property type="molecule type" value="Genomic_DNA"/>
</dbReference>
<dbReference type="VEuPathDB" id="PiroplasmaDB:BmR1_04g07964"/>
<dbReference type="GeneID" id="24426231"/>
<protein>
    <submittedName>
        <fullName evidence="1">CCAAT-box DNA binding protein subunit B-CBFD_NFYB_HMF</fullName>
    </submittedName>
</protein>
<dbReference type="GO" id="GO:0046982">
    <property type="term" value="F:protein heterodimerization activity"/>
    <property type="evidence" value="ECO:0007669"/>
    <property type="project" value="InterPro"/>
</dbReference>
<sequence>MYHNPKLVGYTNEAILYNALIANNFPWLYQGTVSNLSGNVSFYLLSLLPISNIIPSAKIAEELKTMLNIVFEILPLKFRLKSKIITGGDIINAMKNLGFDRYAGILMDFHTNRKELNNKSRVFHKYGK</sequence>
<dbReference type="AlphaFoldDB" id="I7J999"/>
<reference evidence="1 2" key="2">
    <citation type="journal article" date="2013" name="PLoS ONE">
        <title>Whole genome mapping and re-organization of the nuclear and mitochondrial genomes of Babesia microti isolates.</title>
        <authorList>
            <person name="Cornillot E."/>
            <person name="Dassouli A."/>
            <person name="Garg A."/>
            <person name="Pachikara N."/>
            <person name="Randazzo S."/>
            <person name="Depoix D."/>
            <person name="Carcy B."/>
            <person name="Delbecq S."/>
            <person name="Frutos R."/>
            <person name="Silva J.C."/>
            <person name="Sutton R."/>
            <person name="Krause P.J."/>
            <person name="Mamoun C.B."/>
        </authorList>
    </citation>
    <scope>NUCLEOTIDE SEQUENCE [LARGE SCALE GENOMIC DNA]</scope>
    <source>
        <strain evidence="1 2">RI</strain>
    </source>
</reference>
<organism evidence="1 2">
    <name type="scientific">Babesia microti (strain RI)</name>
    <dbReference type="NCBI Taxonomy" id="1133968"/>
    <lineage>
        <taxon>Eukaryota</taxon>
        <taxon>Sar</taxon>
        <taxon>Alveolata</taxon>
        <taxon>Apicomplexa</taxon>
        <taxon>Aconoidasida</taxon>
        <taxon>Piroplasmida</taxon>
        <taxon>Babesiidae</taxon>
        <taxon>Babesia</taxon>
    </lineage>
</organism>
<evidence type="ECO:0000313" key="1">
    <source>
        <dbReference type="EMBL" id="CCF75778.1"/>
    </source>
</evidence>
<reference evidence="1 2" key="3">
    <citation type="journal article" date="2016" name="Sci. Rep.">
        <title>Genome-wide diversity and gene expression profiling of Babesia microti isolates identify polymorphic genes that mediate host-pathogen interactions.</title>
        <authorList>
            <person name="Silva J.C."/>
            <person name="Cornillot E."/>
            <person name="McCracken C."/>
            <person name="Usmani-Brown S."/>
            <person name="Dwivedi A."/>
            <person name="Ifeonu O.O."/>
            <person name="Crabtree J."/>
            <person name="Gotia H.T."/>
            <person name="Virji A.Z."/>
            <person name="Reynes C."/>
            <person name="Colinge J."/>
            <person name="Kumar V."/>
            <person name="Lawres L."/>
            <person name="Pazzi J.E."/>
            <person name="Pablo J.V."/>
            <person name="Hung C."/>
            <person name="Brancato J."/>
            <person name="Kumari P."/>
            <person name="Orvis J."/>
            <person name="Tretina K."/>
            <person name="Chibucos M."/>
            <person name="Ott S."/>
            <person name="Sadzewicz L."/>
            <person name="Sengamalay N."/>
            <person name="Shetty A.C."/>
            <person name="Su Q."/>
            <person name="Tallon L."/>
            <person name="Fraser C.M."/>
            <person name="Frutos R."/>
            <person name="Molina D.M."/>
            <person name="Krause P.J."/>
            <person name="Ben Mamoun C."/>
        </authorList>
    </citation>
    <scope>NUCLEOTIDE SEQUENCE [LARGE SCALE GENOMIC DNA]</scope>
    <source>
        <strain evidence="1 2">RI</strain>
    </source>
</reference>